<dbReference type="PANTHER" id="PTHR42978">
    <property type="entry name" value="QUORUM-QUENCHING LACTONASE YTNP-RELATED-RELATED"/>
    <property type="match status" value="1"/>
</dbReference>
<dbReference type="Pfam" id="PF00753">
    <property type="entry name" value="Lactamase_B"/>
    <property type="match status" value="1"/>
</dbReference>
<comment type="cofactor">
    <cofactor evidence="1">
        <name>Zn(2+)</name>
        <dbReference type="ChEBI" id="CHEBI:29105"/>
    </cofactor>
</comment>
<evidence type="ECO:0000256" key="2">
    <source>
        <dbReference type="ARBA" id="ARBA00007749"/>
    </source>
</evidence>
<keyword evidence="4" id="KW-0378">Hydrolase</keyword>
<feature type="domain" description="Metallo-beta-lactamase" evidence="6">
    <location>
        <begin position="19"/>
        <end position="248"/>
    </location>
</feature>
<comment type="similarity">
    <text evidence="2">Belongs to the metallo-beta-lactamase superfamily.</text>
</comment>
<name>A0ABZ2KUD1_9BACT</name>
<protein>
    <submittedName>
        <fullName evidence="7">MBL fold metallo-hydrolase</fullName>
    </submittedName>
</protein>
<keyword evidence="3" id="KW-0479">Metal-binding</keyword>
<keyword evidence="8" id="KW-1185">Reference proteome</keyword>
<dbReference type="PANTHER" id="PTHR42978:SF7">
    <property type="entry name" value="METALLO-HYDROLASE RV2300C-RELATED"/>
    <property type="match status" value="1"/>
</dbReference>
<evidence type="ECO:0000256" key="5">
    <source>
        <dbReference type="ARBA" id="ARBA00022833"/>
    </source>
</evidence>
<dbReference type="Proteomes" id="UP001374803">
    <property type="component" value="Chromosome"/>
</dbReference>
<dbReference type="EMBL" id="CP089983">
    <property type="protein sequence ID" value="WXB00641.1"/>
    <property type="molecule type" value="Genomic_DNA"/>
</dbReference>
<dbReference type="CDD" id="cd07742">
    <property type="entry name" value="metallo-hydrolase-like_MBL-fold"/>
    <property type="match status" value="1"/>
</dbReference>
<dbReference type="RefSeq" id="WP_394830243.1">
    <property type="nucleotide sequence ID" value="NZ_CP089929.1"/>
</dbReference>
<evidence type="ECO:0000256" key="4">
    <source>
        <dbReference type="ARBA" id="ARBA00022801"/>
    </source>
</evidence>
<evidence type="ECO:0000313" key="8">
    <source>
        <dbReference type="Proteomes" id="UP001374803"/>
    </source>
</evidence>
<proteinExistence type="inferred from homology"/>
<evidence type="ECO:0000313" key="7">
    <source>
        <dbReference type="EMBL" id="WXB00641.1"/>
    </source>
</evidence>
<evidence type="ECO:0000256" key="3">
    <source>
        <dbReference type="ARBA" id="ARBA00022723"/>
    </source>
</evidence>
<sequence length="269" mass="29623">MRVHHLNCGSMRMPGAPLVCHVLLLETHHGLALVDTGFGSADIADPGGRIGSYRHVTRPRLDPEETAIAQVRGRGFDPADVRDIVLTHFDADHVGGLSDFPWARVHTTADEWTAASQRGSQLERARYRPAQWTHGPKLVPHGAGGDTWRGFPSATCLTEIDDGVVLIPLPGHTRGHAAVAIDAGHRWIFHAGDAFYDQSIVTGIGREPLILTVQEWFVAHDWARVRRNHERLAELHRSDPEVMLVSAHDPSLLERARATSVPRNSPLPC</sequence>
<dbReference type="SMART" id="SM00849">
    <property type="entry name" value="Lactamase_B"/>
    <property type="match status" value="1"/>
</dbReference>
<organism evidence="7 8">
    <name type="scientific">Pendulispora rubella</name>
    <dbReference type="NCBI Taxonomy" id="2741070"/>
    <lineage>
        <taxon>Bacteria</taxon>
        <taxon>Pseudomonadati</taxon>
        <taxon>Myxococcota</taxon>
        <taxon>Myxococcia</taxon>
        <taxon>Myxococcales</taxon>
        <taxon>Sorangiineae</taxon>
        <taxon>Pendulisporaceae</taxon>
        <taxon>Pendulispora</taxon>
    </lineage>
</organism>
<dbReference type="Gene3D" id="3.60.15.10">
    <property type="entry name" value="Ribonuclease Z/Hydroxyacylglutathione hydrolase-like"/>
    <property type="match status" value="1"/>
</dbReference>
<dbReference type="InterPro" id="IPR051013">
    <property type="entry name" value="MBL_superfamily_lactonases"/>
</dbReference>
<dbReference type="SUPFAM" id="SSF56281">
    <property type="entry name" value="Metallo-hydrolase/oxidoreductase"/>
    <property type="match status" value="1"/>
</dbReference>
<gene>
    <name evidence="7" type="ORF">LVJ94_27420</name>
</gene>
<dbReference type="InterPro" id="IPR001279">
    <property type="entry name" value="Metallo-B-lactamas"/>
</dbReference>
<reference evidence="7" key="1">
    <citation type="submission" date="2021-12" db="EMBL/GenBank/DDBJ databases">
        <title>Discovery of the Pendulisporaceae a myxobacterial family with distinct sporulation behavior and unique specialized metabolism.</title>
        <authorList>
            <person name="Garcia R."/>
            <person name="Popoff A."/>
            <person name="Bader C.D."/>
            <person name="Loehr J."/>
            <person name="Walesch S."/>
            <person name="Walt C."/>
            <person name="Boldt J."/>
            <person name="Bunk B."/>
            <person name="Haeckl F.J.F.P.J."/>
            <person name="Gunesch A.P."/>
            <person name="Birkelbach J."/>
            <person name="Nuebel U."/>
            <person name="Pietschmann T."/>
            <person name="Bach T."/>
            <person name="Mueller R."/>
        </authorList>
    </citation>
    <scope>NUCLEOTIDE SEQUENCE</scope>
    <source>
        <strain evidence="7">MSr11367</strain>
    </source>
</reference>
<evidence type="ECO:0000259" key="6">
    <source>
        <dbReference type="SMART" id="SM00849"/>
    </source>
</evidence>
<accession>A0ABZ2KUD1</accession>
<evidence type="ECO:0000256" key="1">
    <source>
        <dbReference type="ARBA" id="ARBA00001947"/>
    </source>
</evidence>
<dbReference type="InterPro" id="IPR036866">
    <property type="entry name" value="RibonucZ/Hydroxyglut_hydro"/>
</dbReference>
<keyword evidence="5" id="KW-0862">Zinc</keyword>